<name>A0A9D4N3R8_DREPO</name>
<organism evidence="1 2">
    <name type="scientific">Dreissena polymorpha</name>
    <name type="common">Zebra mussel</name>
    <name type="synonym">Mytilus polymorpha</name>
    <dbReference type="NCBI Taxonomy" id="45954"/>
    <lineage>
        <taxon>Eukaryota</taxon>
        <taxon>Metazoa</taxon>
        <taxon>Spiralia</taxon>
        <taxon>Lophotrochozoa</taxon>
        <taxon>Mollusca</taxon>
        <taxon>Bivalvia</taxon>
        <taxon>Autobranchia</taxon>
        <taxon>Heteroconchia</taxon>
        <taxon>Euheterodonta</taxon>
        <taxon>Imparidentia</taxon>
        <taxon>Neoheterodontei</taxon>
        <taxon>Myida</taxon>
        <taxon>Dreissenoidea</taxon>
        <taxon>Dreissenidae</taxon>
        <taxon>Dreissena</taxon>
    </lineage>
</organism>
<dbReference type="AlphaFoldDB" id="A0A9D4N3R8"/>
<reference evidence="1" key="2">
    <citation type="submission" date="2020-11" db="EMBL/GenBank/DDBJ databases">
        <authorList>
            <person name="McCartney M.A."/>
            <person name="Auch B."/>
            <person name="Kono T."/>
            <person name="Mallez S."/>
            <person name="Becker A."/>
            <person name="Gohl D.M."/>
            <person name="Silverstein K.A.T."/>
            <person name="Koren S."/>
            <person name="Bechman K.B."/>
            <person name="Herman A."/>
            <person name="Abrahante J.E."/>
            <person name="Garbe J."/>
        </authorList>
    </citation>
    <scope>NUCLEOTIDE SEQUENCE</scope>
    <source>
        <strain evidence="1">Duluth1</strain>
        <tissue evidence="1">Whole animal</tissue>
    </source>
</reference>
<protein>
    <submittedName>
        <fullName evidence="1">Uncharacterized protein</fullName>
    </submittedName>
</protein>
<keyword evidence="2" id="KW-1185">Reference proteome</keyword>
<reference evidence="1" key="1">
    <citation type="journal article" date="2019" name="bioRxiv">
        <title>The Genome of the Zebra Mussel, Dreissena polymorpha: A Resource for Invasive Species Research.</title>
        <authorList>
            <person name="McCartney M.A."/>
            <person name="Auch B."/>
            <person name="Kono T."/>
            <person name="Mallez S."/>
            <person name="Zhang Y."/>
            <person name="Obille A."/>
            <person name="Becker A."/>
            <person name="Abrahante J.E."/>
            <person name="Garbe J."/>
            <person name="Badalamenti J.P."/>
            <person name="Herman A."/>
            <person name="Mangelson H."/>
            <person name="Liachko I."/>
            <person name="Sullivan S."/>
            <person name="Sone E.D."/>
            <person name="Koren S."/>
            <person name="Silverstein K.A.T."/>
            <person name="Beckman K.B."/>
            <person name="Gohl D.M."/>
        </authorList>
    </citation>
    <scope>NUCLEOTIDE SEQUENCE</scope>
    <source>
        <strain evidence="1">Duluth1</strain>
        <tissue evidence="1">Whole animal</tissue>
    </source>
</reference>
<dbReference type="Proteomes" id="UP000828390">
    <property type="component" value="Unassembled WGS sequence"/>
</dbReference>
<accession>A0A9D4N3R8</accession>
<comment type="caution">
    <text evidence="1">The sequence shown here is derived from an EMBL/GenBank/DDBJ whole genome shotgun (WGS) entry which is preliminary data.</text>
</comment>
<evidence type="ECO:0000313" key="2">
    <source>
        <dbReference type="Proteomes" id="UP000828390"/>
    </source>
</evidence>
<sequence>MLDAGLKRDFGDGLNAKASDLVDSSGNWIVELDSSGNWRRLVRTGAINVWTRNGHMTLVKASVRRRTVIRIPH</sequence>
<gene>
    <name evidence="1" type="ORF">DPMN_013151</name>
</gene>
<evidence type="ECO:0000313" key="1">
    <source>
        <dbReference type="EMBL" id="KAH3889102.1"/>
    </source>
</evidence>
<proteinExistence type="predicted"/>
<dbReference type="EMBL" id="JAIWYP010000001">
    <property type="protein sequence ID" value="KAH3889102.1"/>
    <property type="molecule type" value="Genomic_DNA"/>
</dbReference>